<reference evidence="13 14" key="1">
    <citation type="submission" date="2017-05" db="EMBL/GenBank/DDBJ databases">
        <authorList>
            <person name="Song R."/>
            <person name="Chenine A.L."/>
            <person name="Ruprecht R.M."/>
        </authorList>
    </citation>
    <scope>NUCLEOTIDE SEQUENCE [LARGE SCALE GENOMIC DNA]</scope>
    <source>
        <strain evidence="13 14">CECT 8899</strain>
    </source>
</reference>
<dbReference type="GO" id="GO:0071555">
    <property type="term" value="P:cell wall organization"/>
    <property type="evidence" value="ECO:0007669"/>
    <property type="project" value="UniProtKB-KW"/>
</dbReference>
<dbReference type="Gene3D" id="3.30.1380.10">
    <property type="match status" value="1"/>
</dbReference>
<evidence type="ECO:0000256" key="8">
    <source>
        <dbReference type="ARBA" id="ARBA00023049"/>
    </source>
</evidence>
<organism evidence="13 14">
    <name type="scientific">Flavimaricola marinus</name>
    <dbReference type="NCBI Taxonomy" id="1819565"/>
    <lineage>
        <taxon>Bacteria</taxon>
        <taxon>Pseudomonadati</taxon>
        <taxon>Pseudomonadota</taxon>
        <taxon>Alphaproteobacteria</taxon>
        <taxon>Rhodobacterales</taxon>
        <taxon>Paracoccaceae</taxon>
        <taxon>Flavimaricola</taxon>
    </lineage>
</organism>
<dbReference type="GO" id="GO:0046872">
    <property type="term" value="F:metal ion binding"/>
    <property type="evidence" value="ECO:0007669"/>
    <property type="project" value="UniProtKB-KW"/>
</dbReference>
<keyword evidence="8" id="KW-0482">Metalloprotease</keyword>
<keyword evidence="7" id="KW-0862">Zinc</keyword>
<dbReference type="AlphaFoldDB" id="A0A238LDL1"/>
<evidence type="ECO:0000256" key="11">
    <source>
        <dbReference type="ARBA" id="ARBA00093666"/>
    </source>
</evidence>
<comment type="similarity">
    <text evidence="10">Belongs to the peptidase M15 family.</text>
</comment>
<sequence>MRWQNVRENVGRQKSDGTGALNMTNSSSSSISRRGLLGAFAATAVMAAPTYSNAAGFLRGGGDIRRIRMYSGRTGERLDTIYWIEGEYIGEAIREINLFMRDWRNNKAVEMDTRTIDIMTAAHNLMETSQPYMLLSGYRSPETNAMLRAQSSGVARNSLHMRGQAADLRVDGRSVSQVARAAAACRAGGVGRYSGSNFVHMDCGAVRTWGS</sequence>
<dbReference type="InterPro" id="IPR010275">
    <property type="entry name" value="MepK"/>
</dbReference>
<keyword evidence="9" id="KW-0961">Cell wall biogenesis/degradation</keyword>
<protein>
    <recommendedName>
        <fullName evidence="11">Murein endopeptidase K</fullName>
    </recommendedName>
</protein>
<dbReference type="InterPro" id="IPR009045">
    <property type="entry name" value="Zn_M74/Hedgehog-like"/>
</dbReference>
<gene>
    <name evidence="13" type="ORF">LOM8899_01650</name>
</gene>
<evidence type="ECO:0000256" key="10">
    <source>
        <dbReference type="ARBA" id="ARBA00093448"/>
    </source>
</evidence>
<feature type="region of interest" description="Disordered" evidence="12">
    <location>
        <begin position="1"/>
        <end position="30"/>
    </location>
</feature>
<dbReference type="EMBL" id="FXZK01000002">
    <property type="protein sequence ID" value="SMY07514.1"/>
    <property type="molecule type" value="Genomic_DNA"/>
</dbReference>
<evidence type="ECO:0000256" key="6">
    <source>
        <dbReference type="ARBA" id="ARBA00022801"/>
    </source>
</evidence>
<dbReference type="GO" id="GO:0008237">
    <property type="term" value="F:metallopeptidase activity"/>
    <property type="evidence" value="ECO:0007669"/>
    <property type="project" value="UniProtKB-KW"/>
</dbReference>
<evidence type="ECO:0000313" key="14">
    <source>
        <dbReference type="Proteomes" id="UP000201613"/>
    </source>
</evidence>
<dbReference type="Proteomes" id="UP000201613">
    <property type="component" value="Unassembled WGS sequence"/>
</dbReference>
<evidence type="ECO:0000256" key="4">
    <source>
        <dbReference type="ARBA" id="ARBA00022723"/>
    </source>
</evidence>
<dbReference type="SUPFAM" id="SSF55166">
    <property type="entry name" value="Hedgehog/DD-peptidase"/>
    <property type="match status" value="1"/>
</dbReference>
<evidence type="ECO:0000256" key="12">
    <source>
        <dbReference type="SAM" id="MobiDB-lite"/>
    </source>
</evidence>
<evidence type="ECO:0000256" key="2">
    <source>
        <dbReference type="ARBA" id="ARBA00004776"/>
    </source>
</evidence>
<evidence type="ECO:0000256" key="3">
    <source>
        <dbReference type="ARBA" id="ARBA00022670"/>
    </source>
</evidence>
<dbReference type="Pfam" id="PF05951">
    <property type="entry name" value="Peptidase_M15_2"/>
    <property type="match status" value="1"/>
</dbReference>
<keyword evidence="5" id="KW-0732">Signal</keyword>
<evidence type="ECO:0000313" key="13">
    <source>
        <dbReference type="EMBL" id="SMY07514.1"/>
    </source>
</evidence>
<accession>A0A238LDL1</accession>
<evidence type="ECO:0000256" key="9">
    <source>
        <dbReference type="ARBA" id="ARBA00023316"/>
    </source>
</evidence>
<keyword evidence="14" id="KW-1185">Reference proteome</keyword>
<dbReference type="GO" id="GO:0006508">
    <property type="term" value="P:proteolysis"/>
    <property type="evidence" value="ECO:0007669"/>
    <property type="project" value="UniProtKB-KW"/>
</dbReference>
<dbReference type="PANTHER" id="PTHR37425">
    <property type="match status" value="1"/>
</dbReference>
<keyword evidence="6" id="KW-0378">Hydrolase</keyword>
<dbReference type="PANTHER" id="PTHR37425:SF1">
    <property type="entry name" value="OUTER MEMBRANE PROTEIN"/>
    <property type="match status" value="1"/>
</dbReference>
<evidence type="ECO:0000256" key="7">
    <source>
        <dbReference type="ARBA" id="ARBA00022833"/>
    </source>
</evidence>
<proteinExistence type="inferred from homology"/>
<comment type="pathway">
    <text evidence="2">Cell wall biogenesis; cell wall polysaccharide biosynthesis.</text>
</comment>
<name>A0A238LDL1_9RHOB</name>
<keyword evidence="4" id="KW-0479">Metal-binding</keyword>
<keyword evidence="3" id="KW-0645">Protease</keyword>
<comment type="cofactor">
    <cofactor evidence="1">
        <name>Zn(2+)</name>
        <dbReference type="ChEBI" id="CHEBI:29105"/>
    </cofactor>
</comment>
<evidence type="ECO:0000256" key="1">
    <source>
        <dbReference type="ARBA" id="ARBA00001947"/>
    </source>
</evidence>
<evidence type="ECO:0000256" key="5">
    <source>
        <dbReference type="ARBA" id="ARBA00022729"/>
    </source>
</evidence>